<evidence type="ECO:0000256" key="1">
    <source>
        <dbReference type="SAM" id="MobiDB-lite"/>
    </source>
</evidence>
<organism evidence="2 3">
    <name type="scientific">Alternaria dauci</name>
    <dbReference type="NCBI Taxonomy" id="48095"/>
    <lineage>
        <taxon>Eukaryota</taxon>
        <taxon>Fungi</taxon>
        <taxon>Dikarya</taxon>
        <taxon>Ascomycota</taxon>
        <taxon>Pezizomycotina</taxon>
        <taxon>Dothideomycetes</taxon>
        <taxon>Pleosporomycetidae</taxon>
        <taxon>Pleosporales</taxon>
        <taxon>Pleosporineae</taxon>
        <taxon>Pleosporaceae</taxon>
        <taxon>Alternaria</taxon>
        <taxon>Alternaria sect. Porri</taxon>
    </lineage>
</organism>
<feature type="compositionally biased region" description="Basic residues" evidence="1">
    <location>
        <begin position="25"/>
        <end position="36"/>
    </location>
</feature>
<accession>A0ABR3UHT3</accession>
<feature type="region of interest" description="Disordered" evidence="1">
    <location>
        <begin position="347"/>
        <end position="373"/>
    </location>
</feature>
<dbReference type="Proteomes" id="UP001578633">
    <property type="component" value="Chromosome 5"/>
</dbReference>
<evidence type="ECO:0000313" key="3">
    <source>
        <dbReference type="Proteomes" id="UP001578633"/>
    </source>
</evidence>
<feature type="compositionally biased region" description="Acidic residues" evidence="1">
    <location>
        <begin position="360"/>
        <end position="373"/>
    </location>
</feature>
<evidence type="ECO:0000313" key="2">
    <source>
        <dbReference type="EMBL" id="KAL1795909.1"/>
    </source>
</evidence>
<sequence>MAPSVPPTPSLNLSRSTPPSPTSRVPKKAPRPKKARAPASRPSTGGISKVKSKKDFTTSVLQNPLLVDFSDPEALERGQSKHRPSKLYRYHFENAATLSLFVNKINHISHKEVPDLKFQDGNAFQSIGTFKPNLDITKERIHRHYKGTMMKEPTPCISAMSSLKDAEDIVRKMYKNRTSAPRRLLIAEIDVSRLEPATLKTTMSTTQVNHSPDKSDPRTSSTTDRDVEIPIWVLDAVPYEGPPADRPSRTLDEILDSGGLIWLSVNELTRSDMELWAMKSHENEWLAMSRIPEDLITNVMPFDGAVPHTRKGHEVVRSRGTEEIYLWNFDIRQWVHDPDLTDFHPYRRARAGERRRPGDSDDESGSDSDSEAA</sequence>
<feature type="compositionally biased region" description="Basic and acidic residues" evidence="1">
    <location>
        <begin position="211"/>
        <end position="223"/>
    </location>
</feature>
<gene>
    <name evidence="2" type="ORF">ACET3X_006133</name>
</gene>
<feature type="compositionally biased region" description="Polar residues" evidence="1">
    <location>
        <begin position="199"/>
        <end position="210"/>
    </location>
</feature>
<dbReference type="GeneID" id="96086455"/>
<dbReference type="EMBL" id="JBHGVX010000005">
    <property type="protein sequence ID" value="KAL1795909.1"/>
    <property type="molecule type" value="Genomic_DNA"/>
</dbReference>
<keyword evidence="3" id="KW-1185">Reference proteome</keyword>
<reference evidence="2 3" key="1">
    <citation type="submission" date="2024-09" db="EMBL/GenBank/DDBJ databases">
        <title>T2T genomes of carrot and Alternaria dauci and their utility for understanding host-pathogen interaction during carrot leaf blight disease.</title>
        <authorList>
            <person name="Liu W."/>
            <person name="Xu S."/>
            <person name="Ou C."/>
            <person name="Liu X."/>
            <person name="Zhuang F."/>
            <person name="Deng X.W."/>
        </authorList>
    </citation>
    <scope>NUCLEOTIDE SEQUENCE [LARGE SCALE GENOMIC DNA]</scope>
    <source>
        <strain evidence="2 3">A2016</strain>
    </source>
</reference>
<dbReference type="RefSeq" id="XP_069306493.1">
    <property type="nucleotide sequence ID" value="XM_069452311.1"/>
</dbReference>
<proteinExistence type="predicted"/>
<comment type="caution">
    <text evidence="2">The sequence shown here is derived from an EMBL/GenBank/DDBJ whole genome shotgun (WGS) entry which is preliminary data.</text>
</comment>
<protein>
    <submittedName>
        <fullName evidence="2">Uncharacterized protein</fullName>
    </submittedName>
</protein>
<feature type="region of interest" description="Disordered" evidence="1">
    <location>
        <begin position="1"/>
        <end position="54"/>
    </location>
</feature>
<name>A0ABR3UHT3_9PLEO</name>
<feature type="compositionally biased region" description="Basic and acidic residues" evidence="1">
    <location>
        <begin position="347"/>
        <end position="359"/>
    </location>
</feature>
<feature type="region of interest" description="Disordered" evidence="1">
    <location>
        <begin position="198"/>
        <end position="223"/>
    </location>
</feature>